<gene>
    <name evidence="1" type="ORF">ABW22_02845</name>
</gene>
<reference evidence="1 2" key="1">
    <citation type="journal article" date="2015" name="Appl. Environ. Microbiol.">
        <title>Aerobic and Anaerobic Thiosulfate Oxidation by a Cold-Adapted, Subglacial Chemoautotroph.</title>
        <authorList>
            <person name="Harrold Z.R."/>
            <person name="Skidmore M.L."/>
            <person name="Hamilton T.L."/>
            <person name="Desch L."/>
            <person name="Amada K."/>
            <person name="van Gelder W."/>
            <person name="Glover K."/>
            <person name="Roden E.E."/>
            <person name="Boyd E.S."/>
        </authorList>
    </citation>
    <scope>NUCLEOTIDE SEQUENCE [LARGE SCALE GENOMIC DNA]</scope>
    <source>
        <strain evidence="1 2">RG</strain>
    </source>
</reference>
<dbReference type="EMBL" id="LDUG01000008">
    <property type="protein sequence ID" value="KVW98958.1"/>
    <property type="molecule type" value="Genomic_DNA"/>
</dbReference>
<organism evidence="1 2">
    <name type="scientific">Thiobacillus denitrificans</name>
    <dbReference type="NCBI Taxonomy" id="36861"/>
    <lineage>
        <taxon>Bacteria</taxon>
        <taxon>Pseudomonadati</taxon>
        <taxon>Pseudomonadota</taxon>
        <taxon>Betaproteobacteria</taxon>
        <taxon>Nitrosomonadales</taxon>
        <taxon>Thiobacillaceae</taxon>
        <taxon>Thiobacillus</taxon>
    </lineage>
</organism>
<name>A0A119CXZ8_THIDE</name>
<evidence type="ECO:0000313" key="1">
    <source>
        <dbReference type="EMBL" id="KVW98958.1"/>
    </source>
</evidence>
<evidence type="ECO:0000313" key="2">
    <source>
        <dbReference type="Proteomes" id="UP000064243"/>
    </source>
</evidence>
<protein>
    <submittedName>
        <fullName evidence="1">Uncharacterized protein</fullName>
    </submittedName>
</protein>
<proteinExistence type="predicted"/>
<dbReference type="AlphaFoldDB" id="A0A119CXZ8"/>
<accession>A0A119CXZ8</accession>
<sequence>MKSTSDSILKHLYQAKQQLPVDLHENFIILSFSIQLRMTLSSLIDLMSWSPDQGVIFAS</sequence>
<dbReference type="Proteomes" id="UP000064243">
    <property type="component" value="Unassembled WGS sequence"/>
</dbReference>
<comment type="caution">
    <text evidence="1">The sequence shown here is derived from an EMBL/GenBank/DDBJ whole genome shotgun (WGS) entry which is preliminary data.</text>
</comment>
<keyword evidence="2" id="KW-1185">Reference proteome</keyword>